<dbReference type="KEGG" id="srn:A4G23_01962"/>
<dbReference type="RefSeq" id="WP_069976602.1">
    <property type="nucleotide sequence ID" value="NZ_CP017316.1"/>
</dbReference>
<feature type="region of interest" description="Disordered" evidence="2">
    <location>
        <begin position="25"/>
        <end position="46"/>
    </location>
</feature>
<dbReference type="AlphaFoldDB" id="A0A1D8G0Z8"/>
<evidence type="ECO:0000256" key="2">
    <source>
        <dbReference type="SAM" id="MobiDB-lite"/>
    </source>
</evidence>
<dbReference type="GeneID" id="33063579"/>
<organism evidence="3 4">
    <name type="scientific">Streptomyces rubrolavendulae</name>
    <dbReference type="NCBI Taxonomy" id="285473"/>
    <lineage>
        <taxon>Bacteria</taxon>
        <taxon>Bacillati</taxon>
        <taxon>Actinomycetota</taxon>
        <taxon>Actinomycetes</taxon>
        <taxon>Kitasatosporales</taxon>
        <taxon>Streptomycetaceae</taxon>
        <taxon>Streptomyces</taxon>
    </lineage>
</organism>
<evidence type="ECO:0000256" key="1">
    <source>
        <dbReference type="SAM" id="Coils"/>
    </source>
</evidence>
<sequence length="141" mass="15096">MSFEEEWSGLKRTALERQTSMRLNQLAPEAGGGGAAPDLKTAPARKRKFANTIETELEGPTRAAGDIADGAMSTAAKAFAGWDTAAGLKKSHERWEGKAKRLQGRLASHKTQLRGAANQLVNTDLDVGQTLRRPPSNLSGL</sequence>
<evidence type="ECO:0000313" key="3">
    <source>
        <dbReference type="EMBL" id="AOT59130.1"/>
    </source>
</evidence>
<dbReference type="PATRIC" id="fig|285473.5.peg.2041"/>
<dbReference type="OrthoDB" id="4331735at2"/>
<feature type="coiled-coil region" evidence="1">
    <location>
        <begin position="92"/>
        <end position="119"/>
    </location>
</feature>
<evidence type="ECO:0000313" key="4">
    <source>
        <dbReference type="Proteomes" id="UP000095349"/>
    </source>
</evidence>
<dbReference type="STRING" id="285473.A4G23_01962"/>
<proteinExistence type="predicted"/>
<dbReference type="EMBL" id="CP017316">
    <property type="protein sequence ID" value="AOT59130.1"/>
    <property type="molecule type" value="Genomic_DNA"/>
</dbReference>
<gene>
    <name evidence="3" type="ORF">A4G23_01962</name>
</gene>
<protein>
    <submittedName>
        <fullName evidence="3">Uncharacterized protein</fullName>
    </submittedName>
</protein>
<keyword evidence="4" id="KW-1185">Reference proteome</keyword>
<accession>A0A1D8G0Z8</accession>
<reference evidence="3 4" key="1">
    <citation type="submission" date="2016-09" db="EMBL/GenBank/DDBJ databases">
        <title>Streptomyces rubrolavendulae MJM4426 Genome sequencing and assembly.</title>
        <authorList>
            <person name="Kim J.-G."/>
        </authorList>
    </citation>
    <scope>NUCLEOTIDE SEQUENCE [LARGE SCALE GENOMIC DNA]</scope>
    <source>
        <strain evidence="3 4">MJM4426</strain>
    </source>
</reference>
<name>A0A1D8G0Z8_9ACTN</name>
<dbReference type="Proteomes" id="UP000095349">
    <property type="component" value="Chromosome"/>
</dbReference>
<keyword evidence="1" id="KW-0175">Coiled coil</keyword>